<sequence>MLQRTIYNISLIAIALSLSSTTFAISFKKDIVVQPDKINTKWRADSSVSSDVNSWQIFKLSSFSNDQVSNSKHRISSSEIESHFTYQDERILNAHLFEQEEPYQSRRMRKKLIKRSPALEGLLNGGREIGEAAEGSKAAETIADINKARELSTPPSDRLINTDFAKYGKADSFRGPTSKLNTIPAVTRSKSLPSTLSGVNDQKAALKAMDARFDTSLYQITDDIFKTEPKPVEAEDFEYDEFEEKYQQNQKRPVAFEAFLSLYAEKELFQTIIDGKEDIQTVNALANLVEIRREAFADALKTAIKAGVEDKGFLNYRTTEKTHAQVVALRKLISTPEIDLSQLKNANDLGKGTRISFPETLTEDELRGKNSDLLFQKPLMDITADEYFDALYRPKSSIDIPPAEEVNVEKVKSLANEAMEADYLYDKEHTEATYLASREARKHYQYYLYSYIAKNSKINYSLFTDLQEIINAKGIPLGLQTPSKSKVLVWYNQFKSQYQAVIARLSSIFKGGPNSRIVPIFPAEEIDALSVV</sequence>
<dbReference type="Proteomes" id="UP000001072">
    <property type="component" value="Unassembled WGS sequence"/>
</dbReference>
<dbReference type="KEGG" id="mlr:MELLADRAFT_110052"/>
<evidence type="ECO:0000313" key="1">
    <source>
        <dbReference type="EMBL" id="EGG02474.1"/>
    </source>
</evidence>
<dbReference type="EMBL" id="GL883130">
    <property type="protein sequence ID" value="EGG02474.1"/>
    <property type="molecule type" value="Genomic_DNA"/>
</dbReference>
<dbReference type="RefSeq" id="XP_007414163.1">
    <property type="nucleotide sequence ID" value="XM_007414101.1"/>
</dbReference>
<reference evidence="2" key="1">
    <citation type="journal article" date="2011" name="Proc. Natl. Acad. Sci. U.S.A.">
        <title>Obligate biotrophy features unraveled by the genomic analysis of rust fungi.</title>
        <authorList>
            <person name="Duplessis S."/>
            <person name="Cuomo C.A."/>
            <person name="Lin Y.-C."/>
            <person name="Aerts A."/>
            <person name="Tisserant E."/>
            <person name="Veneault-Fourrey C."/>
            <person name="Joly D.L."/>
            <person name="Hacquard S."/>
            <person name="Amselem J."/>
            <person name="Cantarel B.L."/>
            <person name="Chiu R."/>
            <person name="Coutinho P.M."/>
            <person name="Feau N."/>
            <person name="Field M."/>
            <person name="Frey P."/>
            <person name="Gelhaye E."/>
            <person name="Goldberg J."/>
            <person name="Grabherr M.G."/>
            <person name="Kodira C.D."/>
            <person name="Kohler A."/>
            <person name="Kuees U."/>
            <person name="Lindquist E.A."/>
            <person name="Lucas S.M."/>
            <person name="Mago R."/>
            <person name="Mauceli E."/>
            <person name="Morin E."/>
            <person name="Murat C."/>
            <person name="Pangilinan J.L."/>
            <person name="Park R."/>
            <person name="Pearson M."/>
            <person name="Quesneville H."/>
            <person name="Rouhier N."/>
            <person name="Sakthikumar S."/>
            <person name="Salamov A.A."/>
            <person name="Schmutz J."/>
            <person name="Selles B."/>
            <person name="Shapiro H."/>
            <person name="Tanguay P."/>
            <person name="Tuskan G.A."/>
            <person name="Henrissat B."/>
            <person name="Van de Peer Y."/>
            <person name="Rouze P."/>
            <person name="Ellis J.G."/>
            <person name="Dodds P.N."/>
            <person name="Schein J.E."/>
            <person name="Zhong S."/>
            <person name="Hamelin R.C."/>
            <person name="Grigoriev I.V."/>
            <person name="Szabo L.J."/>
            <person name="Martin F."/>
        </authorList>
    </citation>
    <scope>NUCLEOTIDE SEQUENCE [LARGE SCALE GENOMIC DNA]</scope>
    <source>
        <strain evidence="2">98AG31 / pathotype 3-4-7</strain>
    </source>
</reference>
<gene>
    <name evidence="1" type="ORF">MELLADRAFT_110052</name>
</gene>
<protein>
    <submittedName>
        <fullName evidence="1">Uncharacterized protein</fullName>
    </submittedName>
</protein>
<dbReference type="GeneID" id="18923948"/>
<name>F4RYH9_MELLP</name>
<evidence type="ECO:0000313" key="2">
    <source>
        <dbReference type="Proteomes" id="UP000001072"/>
    </source>
</evidence>
<organism evidence="2">
    <name type="scientific">Melampsora larici-populina (strain 98AG31 / pathotype 3-4-7)</name>
    <name type="common">Poplar leaf rust fungus</name>
    <dbReference type="NCBI Taxonomy" id="747676"/>
    <lineage>
        <taxon>Eukaryota</taxon>
        <taxon>Fungi</taxon>
        <taxon>Dikarya</taxon>
        <taxon>Basidiomycota</taxon>
        <taxon>Pucciniomycotina</taxon>
        <taxon>Pucciniomycetes</taxon>
        <taxon>Pucciniales</taxon>
        <taxon>Melampsoraceae</taxon>
        <taxon>Melampsora</taxon>
    </lineage>
</organism>
<dbReference type="AlphaFoldDB" id="F4RYH9"/>
<accession>F4RYH9</accession>
<dbReference type="HOGENOM" id="CLU_511980_0_0_1"/>
<dbReference type="OrthoDB" id="10407450at2759"/>
<dbReference type="VEuPathDB" id="FungiDB:MELLADRAFT_110052"/>
<keyword evidence="2" id="KW-1185">Reference proteome</keyword>
<dbReference type="InParanoid" id="F4RYH9"/>
<proteinExistence type="predicted"/>